<organism evidence="2 3">
    <name type="scientific">Perkinsus chesapeaki</name>
    <name type="common">Clam parasite</name>
    <name type="synonym">Perkinsus andrewsi</name>
    <dbReference type="NCBI Taxonomy" id="330153"/>
    <lineage>
        <taxon>Eukaryota</taxon>
        <taxon>Sar</taxon>
        <taxon>Alveolata</taxon>
        <taxon>Perkinsozoa</taxon>
        <taxon>Perkinsea</taxon>
        <taxon>Perkinsida</taxon>
        <taxon>Perkinsidae</taxon>
        <taxon>Perkinsus</taxon>
    </lineage>
</organism>
<proteinExistence type="predicted"/>
<dbReference type="Proteomes" id="UP000591131">
    <property type="component" value="Unassembled WGS sequence"/>
</dbReference>
<name>A0A7J6KU95_PERCH</name>
<keyword evidence="1" id="KW-0732">Signal</keyword>
<evidence type="ECO:0000313" key="2">
    <source>
        <dbReference type="EMBL" id="KAF4650650.1"/>
    </source>
</evidence>
<sequence length="147" mass="17145">MTRKTIFNKYKMVMGVVVQLSMMWSTKCQTGTYMGYTNGKQQCIEVVFNYSSTRKLMQVELTVQCTGLRVCSPELDYDWLVPHYPFAVEPFSEKDLGDYREHVYDSCQLKSSSTIQNEFRTFFPNDDDSVIRVEFYSEIVSLKKGKC</sequence>
<dbReference type="AlphaFoldDB" id="A0A7J6KU95"/>
<feature type="chain" id="PRO_5029795394" evidence="1">
    <location>
        <begin position="29"/>
        <end position="147"/>
    </location>
</feature>
<feature type="signal peptide" evidence="1">
    <location>
        <begin position="1"/>
        <end position="28"/>
    </location>
</feature>
<accession>A0A7J6KU95</accession>
<gene>
    <name evidence="2" type="ORF">FOL47_000999</name>
</gene>
<dbReference type="EMBL" id="JAAPAO010001210">
    <property type="protein sequence ID" value="KAF4650650.1"/>
    <property type="molecule type" value="Genomic_DNA"/>
</dbReference>
<comment type="caution">
    <text evidence="2">The sequence shown here is derived from an EMBL/GenBank/DDBJ whole genome shotgun (WGS) entry which is preliminary data.</text>
</comment>
<evidence type="ECO:0000256" key="1">
    <source>
        <dbReference type="SAM" id="SignalP"/>
    </source>
</evidence>
<keyword evidence="3" id="KW-1185">Reference proteome</keyword>
<evidence type="ECO:0000313" key="3">
    <source>
        <dbReference type="Proteomes" id="UP000591131"/>
    </source>
</evidence>
<reference evidence="2 3" key="1">
    <citation type="submission" date="2020-04" db="EMBL/GenBank/DDBJ databases">
        <title>Perkinsus chesapeaki whole genome sequence.</title>
        <authorList>
            <person name="Bogema D.R."/>
        </authorList>
    </citation>
    <scope>NUCLEOTIDE SEQUENCE [LARGE SCALE GENOMIC DNA]</scope>
    <source>
        <strain evidence="2">ATCC PRA-425</strain>
    </source>
</reference>
<protein>
    <submittedName>
        <fullName evidence="2">Uncharacterized protein</fullName>
    </submittedName>
</protein>